<evidence type="ECO:0000313" key="2">
    <source>
        <dbReference type="EMBL" id="KAF5916038.1"/>
    </source>
</evidence>
<dbReference type="AlphaFoldDB" id="A0A7J7EJX8"/>
<dbReference type="EMBL" id="JACDTQ010002743">
    <property type="protein sequence ID" value="KAF5916038.1"/>
    <property type="molecule type" value="Genomic_DNA"/>
</dbReference>
<feature type="compositionally biased region" description="Basic and acidic residues" evidence="1">
    <location>
        <begin position="86"/>
        <end position="116"/>
    </location>
</feature>
<sequence length="128" mass="13818">CQKSNPTLSPLSPFSTPKFGAPARQAGSGEGPSAPCPRAPGRERTWSFPCPRAAATPQVPTRWRSRPGAGLQSDGRLRARARGRPTRSEMGTETRATDGRRSRPRDGHRQPRDRAAPRSPNRALDGAV</sequence>
<feature type="region of interest" description="Disordered" evidence="1">
    <location>
        <begin position="1"/>
        <end position="128"/>
    </location>
</feature>
<accession>A0A7J7EJX8</accession>
<feature type="non-terminal residue" evidence="2">
    <location>
        <position position="1"/>
    </location>
</feature>
<gene>
    <name evidence="2" type="ORF">HPG69_003112</name>
</gene>
<dbReference type="Proteomes" id="UP000551758">
    <property type="component" value="Unassembled WGS sequence"/>
</dbReference>
<organism evidence="2 3">
    <name type="scientific">Diceros bicornis minor</name>
    <name type="common">South-central black rhinoceros</name>
    <dbReference type="NCBI Taxonomy" id="77932"/>
    <lineage>
        <taxon>Eukaryota</taxon>
        <taxon>Metazoa</taxon>
        <taxon>Chordata</taxon>
        <taxon>Craniata</taxon>
        <taxon>Vertebrata</taxon>
        <taxon>Euteleostomi</taxon>
        <taxon>Mammalia</taxon>
        <taxon>Eutheria</taxon>
        <taxon>Laurasiatheria</taxon>
        <taxon>Perissodactyla</taxon>
        <taxon>Rhinocerotidae</taxon>
        <taxon>Diceros</taxon>
    </lineage>
</organism>
<keyword evidence="3" id="KW-1185">Reference proteome</keyword>
<protein>
    <submittedName>
        <fullName evidence="2">Uncharacterized protein</fullName>
    </submittedName>
</protein>
<feature type="compositionally biased region" description="Low complexity" evidence="1">
    <location>
        <begin position="1"/>
        <end position="17"/>
    </location>
</feature>
<evidence type="ECO:0000313" key="3">
    <source>
        <dbReference type="Proteomes" id="UP000551758"/>
    </source>
</evidence>
<feature type="non-terminal residue" evidence="2">
    <location>
        <position position="128"/>
    </location>
</feature>
<comment type="caution">
    <text evidence="2">The sequence shown here is derived from an EMBL/GenBank/DDBJ whole genome shotgun (WGS) entry which is preliminary data.</text>
</comment>
<reference evidence="2 3" key="1">
    <citation type="journal article" date="2020" name="Mol. Biol. Evol.">
        <title>Interspecific Gene Flow and the Evolution of Specialization in Black and White Rhinoceros.</title>
        <authorList>
            <person name="Moodley Y."/>
            <person name="Westbury M.V."/>
            <person name="Russo I.M."/>
            <person name="Gopalakrishnan S."/>
            <person name="Rakotoarivelo A."/>
            <person name="Olsen R.A."/>
            <person name="Prost S."/>
            <person name="Tunstall T."/>
            <person name="Ryder O.A."/>
            <person name="Dalen L."/>
            <person name="Bruford M.W."/>
        </authorList>
    </citation>
    <scope>NUCLEOTIDE SEQUENCE [LARGE SCALE GENOMIC DNA]</scope>
    <source>
        <strain evidence="2">SBR-YM</strain>
        <tissue evidence="2">Skin</tissue>
    </source>
</reference>
<proteinExistence type="predicted"/>
<evidence type="ECO:0000256" key="1">
    <source>
        <dbReference type="SAM" id="MobiDB-lite"/>
    </source>
</evidence>
<name>A0A7J7EJX8_DICBM</name>